<proteinExistence type="predicted"/>
<dbReference type="InterPro" id="IPR036388">
    <property type="entry name" value="WH-like_DNA-bd_sf"/>
</dbReference>
<dbReference type="PANTHER" id="PTHR39515">
    <property type="entry name" value="CONSERVED PROTEIN"/>
    <property type="match status" value="1"/>
</dbReference>
<evidence type="ECO:0000313" key="5">
    <source>
        <dbReference type="EMBL" id="WAX57480.1"/>
    </source>
</evidence>
<dbReference type="SUPFAM" id="SSF46785">
    <property type="entry name" value="Winged helix' DNA-binding domain"/>
    <property type="match status" value="1"/>
</dbReference>
<keyword evidence="6" id="KW-1185">Reference proteome</keyword>
<dbReference type="Proteomes" id="UP001164693">
    <property type="component" value="Chromosome"/>
</dbReference>
<dbReference type="Gene3D" id="1.10.287.100">
    <property type="match status" value="1"/>
</dbReference>
<keyword evidence="3" id="KW-0804">Transcription</keyword>
<keyword evidence="2" id="KW-0238">DNA-binding</keyword>
<dbReference type="PROSITE" id="PS01117">
    <property type="entry name" value="HTH_MARR_1"/>
    <property type="match status" value="1"/>
</dbReference>
<protein>
    <submittedName>
        <fullName evidence="5">MarR family transcriptional regulator</fullName>
    </submittedName>
</protein>
<dbReference type="SMART" id="SM00347">
    <property type="entry name" value="HTH_MARR"/>
    <property type="match status" value="1"/>
</dbReference>
<keyword evidence="1" id="KW-0805">Transcription regulation</keyword>
<evidence type="ECO:0000256" key="2">
    <source>
        <dbReference type="ARBA" id="ARBA00023125"/>
    </source>
</evidence>
<dbReference type="PANTHER" id="PTHR39515:SF2">
    <property type="entry name" value="HTH-TYPE TRANSCRIPTIONAL REGULATOR RV0880"/>
    <property type="match status" value="1"/>
</dbReference>
<reference evidence="5" key="1">
    <citation type="submission" date="2022-05" db="EMBL/GenBank/DDBJ databases">
        <title>Jatrophihabitans sp. SB3-54 whole genome sequence.</title>
        <authorList>
            <person name="Suh M.K."/>
            <person name="Eom M.K."/>
            <person name="Kim J.S."/>
            <person name="Kim H.S."/>
            <person name="Do H.E."/>
            <person name="Shin Y.K."/>
            <person name="Lee J.-S."/>
        </authorList>
    </citation>
    <scope>NUCLEOTIDE SEQUENCE</scope>
    <source>
        <strain evidence="5">SB3-54</strain>
    </source>
</reference>
<dbReference type="Gene3D" id="1.10.10.10">
    <property type="entry name" value="Winged helix-like DNA-binding domain superfamily/Winged helix DNA-binding domain"/>
    <property type="match status" value="1"/>
</dbReference>
<gene>
    <name evidence="5" type="ORF">M6B22_01630</name>
</gene>
<dbReference type="InterPro" id="IPR036390">
    <property type="entry name" value="WH_DNA-bd_sf"/>
</dbReference>
<evidence type="ECO:0000256" key="3">
    <source>
        <dbReference type="ARBA" id="ARBA00023163"/>
    </source>
</evidence>
<dbReference type="EMBL" id="CP097463">
    <property type="protein sequence ID" value="WAX57480.1"/>
    <property type="molecule type" value="Genomic_DNA"/>
</dbReference>
<sequence>MRTTSRELRTEAATVCRAATALASRARVERAGHLSLNQTAVLGRLVTNGSMTPGDMADQLRTQPQSLTRTYAALEAAGYLERTADPTDGRQYLLVLTTAGRRALRAEFAPRDAWLARAMAQLLDDADRDVLVRAAAVMRRLADFEPGGAVTER</sequence>
<evidence type="ECO:0000259" key="4">
    <source>
        <dbReference type="PROSITE" id="PS50995"/>
    </source>
</evidence>
<dbReference type="InterPro" id="IPR000835">
    <property type="entry name" value="HTH_MarR-typ"/>
</dbReference>
<dbReference type="InterPro" id="IPR023187">
    <property type="entry name" value="Tscrpt_reg_MarR-type_CS"/>
</dbReference>
<organism evidence="5 6">
    <name type="scientific">Jatrophihabitans cynanchi</name>
    <dbReference type="NCBI Taxonomy" id="2944128"/>
    <lineage>
        <taxon>Bacteria</taxon>
        <taxon>Bacillati</taxon>
        <taxon>Actinomycetota</taxon>
        <taxon>Actinomycetes</taxon>
        <taxon>Jatrophihabitantales</taxon>
        <taxon>Jatrophihabitantaceae</taxon>
        <taxon>Jatrophihabitans</taxon>
    </lineage>
</organism>
<name>A0ABY7K0G8_9ACTN</name>
<evidence type="ECO:0000313" key="6">
    <source>
        <dbReference type="Proteomes" id="UP001164693"/>
    </source>
</evidence>
<dbReference type="RefSeq" id="WP_269444021.1">
    <property type="nucleotide sequence ID" value="NZ_CP097463.1"/>
</dbReference>
<accession>A0ABY7K0G8</accession>
<dbReference type="Pfam" id="PF01047">
    <property type="entry name" value="MarR"/>
    <property type="match status" value="1"/>
</dbReference>
<dbReference type="InterPro" id="IPR052526">
    <property type="entry name" value="HTH-type_Bedaq_tolerance"/>
</dbReference>
<feature type="domain" description="HTH marR-type" evidence="4">
    <location>
        <begin position="1"/>
        <end position="143"/>
    </location>
</feature>
<dbReference type="PROSITE" id="PS50995">
    <property type="entry name" value="HTH_MARR_2"/>
    <property type="match status" value="1"/>
</dbReference>
<evidence type="ECO:0000256" key="1">
    <source>
        <dbReference type="ARBA" id="ARBA00023015"/>
    </source>
</evidence>